<feature type="transmembrane region" description="Helical" evidence="1">
    <location>
        <begin position="263"/>
        <end position="281"/>
    </location>
</feature>
<comment type="similarity">
    <text evidence="1">Belongs to the Brp/Blh beta-carotene diooxygenase family.</text>
</comment>
<keyword evidence="1" id="KW-0408">Iron</keyword>
<keyword evidence="1" id="KW-0472">Membrane</keyword>
<keyword evidence="1" id="KW-0479">Metal-binding</keyword>
<keyword evidence="1" id="KW-1003">Cell membrane</keyword>
<keyword evidence="1" id="KW-0223">Dioxygenase</keyword>
<evidence type="ECO:0000313" key="2">
    <source>
        <dbReference type="EMBL" id="MFC3881011.1"/>
    </source>
</evidence>
<dbReference type="EMBL" id="JBHRZS010000007">
    <property type="protein sequence ID" value="MFC3881011.1"/>
    <property type="molecule type" value="Genomic_DNA"/>
</dbReference>
<accession>A0ABV8AVQ9</accession>
<dbReference type="InterPro" id="IPR022270">
    <property type="entry name" value="Blh_diox"/>
</dbReference>
<comment type="cofactor">
    <cofactor evidence="1">
        <name>Fe(2+)</name>
        <dbReference type="ChEBI" id="CHEBI:29033"/>
    </cofactor>
</comment>
<protein>
    <recommendedName>
        <fullName evidence="1">Probable beta-carotene 15,15'-dioxygenase</fullName>
        <ecNumber evidence="1">1.13.11.63</ecNumber>
    </recommendedName>
</protein>
<feature type="transmembrane region" description="Helical" evidence="1">
    <location>
        <begin position="152"/>
        <end position="172"/>
    </location>
</feature>
<keyword evidence="1" id="KW-0812">Transmembrane</keyword>
<keyword evidence="1" id="KW-0560">Oxidoreductase</keyword>
<name>A0ABV8AVQ9_9BACT</name>
<dbReference type="RefSeq" id="WP_377906354.1">
    <property type="nucleotide sequence ID" value="NZ_JBHRZS010000007.1"/>
</dbReference>
<dbReference type="HAMAP" id="MF_02093">
    <property type="entry name" value="Beta_carotene_diox"/>
    <property type="match status" value="1"/>
</dbReference>
<reference evidence="3" key="1">
    <citation type="journal article" date="2019" name="Int. J. Syst. Evol. Microbiol.">
        <title>The Global Catalogue of Microorganisms (GCM) 10K type strain sequencing project: providing services to taxonomists for standard genome sequencing and annotation.</title>
        <authorList>
            <consortium name="The Broad Institute Genomics Platform"/>
            <consortium name="The Broad Institute Genome Sequencing Center for Infectious Disease"/>
            <person name="Wu L."/>
            <person name="Ma J."/>
        </authorList>
    </citation>
    <scope>NUCLEOTIDE SEQUENCE [LARGE SCALE GENOMIC DNA]</scope>
    <source>
        <strain evidence="3">CCUG 60523</strain>
    </source>
</reference>
<sequence>MKSIENQVKILGIALLLLSMATMMMWPDFQWVVFILVMLFVGIPHGAIDHLTSDPAINPKSLSVFLVKHIALIGLYLLFWWIFPIFSLAAFILMSAFHFGQTHFIRRADGKLIHQILFVSRGMFFLSVILLGDFEFTQEILAAVIDILSLATIQPYLITGFFVVTILMQYIAKVKFNKNDLIDLLLLPIALYFSPLMLSFVIYFGFWHAFPSMVEEYNFLKKYPQFASLKKFGVQLIPFTLLSLIGISLILFFAQRNLSPEEVILMFFVLISVISFPHILYMDRFLKSQANTDQN</sequence>
<dbReference type="Proteomes" id="UP001595805">
    <property type="component" value="Unassembled WGS sequence"/>
</dbReference>
<gene>
    <name evidence="2" type="ORF">ACFOSV_12520</name>
</gene>
<comment type="subcellular location">
    <subcellularLocation>
        <location evidence="1">Cell membrane</location>
        <topology evidence="1">Multi-pass membrane protein</topology>
    </subcellularLocation>
</comment>
<feature type="transmembrane region" description="Helical" evidence="1">
    <location>
        <begin position="32"/>
        <end position="52"/>
    </location>
</feature>
<evidence type="ECO:0000256" key="1">
    <source>
        <dbReference type="HAMAP-Rule" id="MF_02093"/>
    </source>
</evidence>
<comment type="caution">
    <text evidence="2">The sequence shown here is derived from an EMBL/GenBank/DDBJ whole genome shotgun (WGS) entry which is preliminary data.</text>
</comment>
<comment type="catalytic activity">
    <reaction evidence="1">
        <text>all-trans-beta-carotene + O2 = 2 all-trans-retinal</text>
        <dbReference type="Rhea" id="RHEA:32887"/>
        <dbReference type="ChEBI" id="CHEBI:15379"/>
        <dbReference type="ChEBI" id="CHEBI:17579"/>
        <dbReference type="ChEBI" id="CHEBI:17898"/>
        <dbReference type="EC" id="1.13.11.63"/>
    </reaction>
</comment>
<proteinExistence type="inferred from homology"/>
<comment type="function">
    <text evidence="1">Catalyzes the cleavage of beta-carotene at its central double bond (15,15') to yield two molecules of all-trans-retinal.</text>
</comment>
<organism evidence="2 3">
    <name type="scientific">Algoriphagus namhaensis</name>
    <dbReference type="NCBI Taxonomy" id="915353"/>
    <lineage>
        <taxon>Bacteria</taxon>
        <taxon>Pseudomonadati</taxon>
        <taxon>Bacteroidota</taxon>
        <taxon>Cytophagia</taxon>
        <taxon>Cytophagales</taxon>
        <taxon>Cyclobacteriaceae</taxon>
        <taxon>Algoriphagus</taxon>
    </lineage>
</organism>
<keyword evidence="3" id="KW-1185">Reference proteome</keyword>
<comment type="caution">
    <text evidence="1">Lacks conserved residue(s) required for the propagation of feature annotation.</text>
</comment>
<feature type="transmembrane region" description="Helical" evidence="1">
    <location>
        <begin position="64"/>
        <end position="82"/>
    </location>
</feature>
<feature type="transmembrane region" description="Helical" evidence="1">
    <location>
        <begin position="232"/>
        <end position="254"/>
    </location>
</feature>
<dbReference type="Pfam" id="PF15461">
    <property type="entry name" value="BCD"/>
    <property type="match status" value="1"/>
</dbReference>
<evidence type="ECO:0000313" key="3">
    <source>
        <dbReference type="Proteomes" id="UP001595805"/>
    </source>
</evidence>
<feature type="transmembrane region" description="Helical" evidence="1">
    <location>
        <begin position="184"/>
        <end position="210"/>
    </location>
</feature>
<dbReference type="EC" id="1.13.11.63" evidence="1"/>
<keyword evidence="1" id="KW-1133">Transmembrane helix</keyword>
<feature type="transmembrane region" description="Helical" evidence="1">
    <location>
        <begin position="112"/>
        <end position="132"/>
    </location>
</feature>
<dbReference type="NCBIfam" id="TIGR03753">
    <property type="entry name" value="blh_monoox"/>
    <property type="match status" value="1"/>
</dbReference>